<dbReference type="RefSeq" id="WP_035144510.1">
    <property type="nucleotide sequence ID" value="NZ_JAAZWO010000032.1"/>
</dbReference>
<accession>A0A923J1W6</accession>
<evidence type="ECO:0000313" key="4">
    <source>
        <dbReference type="Proteomes" id="UP000563151"/>
    </source>
</evidence>
<keyword evidence="1" id="KW-0145">Chemotaxis</keyword>
<dbReference type="PANTHER" id="PTHR43484">
    <property type="match status" value="1"/>
</dbReference>
<dbReference type="GO" id="GO:0016787">
    <property type="term" value="F:hydrolase activity"/>
    <property type="evidence" value="ECO:0007669"/>
    <property type="project" value="InterPro"/>
</dbReference>
<evidence type="ECO:0000313" key="3">
    <source>
        <dbReference type="EMBL" id="MBC2399642.1"/>
    </source>
</evidence>
<comment type="caution">
    <text evidence="3">The sequence shown here is derived from an EMBL/GenBank/DDBJ whole genome shotgun (WGS) entry which is preliminary data.</text>
</comment>
<dbReference type="AlphaFoldDB" id="A0A923J1W6"/>
<proteinExistence type="predicted"/>
<protein>
    <submittedName>
        <fullName evidence="3">Chemotaxis protein CheC</fullName>
    </submittedName>
</protein>
<keyword evidence="4" id="KW-1185">Reference proteome</keyword>
<dbReference type="InterPro" id="IPR051469">
    <property type="entry name" value="FliN/MopA/SpaO"/>
</dbReference>
<gene>
    <name evidence="3" type="ORF">HGG79_17980</name>
</gene>
<dbReference type="EMBL" id="JAAZWO010000032">
    <property type="protein sequence ID" value="MBC2399642.1"/>
    <property type="molecule type" value="Genomic_DNA"/>
</dbReference>
<evidence type="ECO:0000256" key="1">
    <source>
        <dbReference type="ARBA" id="ARBA00022500"/>
    </source>
</evidence>
<sequence>MIDKVTREDILKELFNISVGKSASILSEIINRKILLNVPNLKILDLKNKWEELDKYLPNVLHGTMMVSSISFKKELTGKANLIFPADKMRTFINLCLNENNKNCFCDMNFTDIDFDVIKEIGNIILNSIIGEIGNYLNLKLTYTLPEVKVFNKEDFKKTMESKEYMHILMLYITFNIDNSQISGAIIINLTLSSLNEILNKIEMIEDDFCG</sequence>
<dbReference type="CDD" id="cd17910">
    <property type="entry name" value="CheC_ClassII"/>
    <property type="match status" value="1"/>
</dbReference>
<evidence type="ECO:0000259" key="2">
    <source>
        <dbReference type="Pfam" id="PF04509"/>
    </source>
</evidence>
<reference evidence="3 4" key="1">
    <citation type="submission" date="2020-04" db="EMBL/GenBank/DDBJ databases">
        <title>Genomic insights into acetone-butanol-ethanol (ABE) fermentation by sequencing solventogenic clostridia strains.</title>
        <authorList>
            <person name="Brown S."/>
        </authorList>
    </citation>
    <scope>NUCLEOTIDE SEQUENCE [LARGE SCALE GENOMIC DNA]</scope>
    <source>
        <strain evidence="3 4">DJ011</strain>
    </source>
</reference>
<dbReference type="GO" id="GO:0006935">
    <property type="term" value="P:chemotaxis"/>
    <property type="evidence" value="ECO:0007669"/>
    <property type="project" value="UniProtKB-KW"/>
</dbReference>
<dbReference type="InterPro" id="IPR007597">
    <property type="entry name" value="CheC"/>
</dbReference>
<dbReference type="InterPro" id="IPR028976">
    <property type="entry name" value="CheC-like_sf"/>
</dbReference>
<dbReference type="SUPFAM" id="SSF103039">
    <property type="entry name" value="CheC-like"/>
    <property type="match status" value="1"/>
</dbReference>
<feature type="domain" description="CheC-like protein" evidence="2">
    <location>
        <begin position="8"/>
        <end position="42"/>
    </location>
</feature>
<dbReference type="PANTHER" id="PTHR43484:SF1">
    <property type="entry name" value="FLAGELLAR MOTOR SWITCH PROTEIN FLIN"/>
    <property type="match status" value="1"/>
</dbReference>
<organism evidence="3 4">
    <name type="scientific">Clostridium tetanomorphum</name>
    <dbReference type="NCBI Taxonomy" id="1553"/>
    <lineage>
        <taxon>Bacteria</taxon>
        <taxon>Bacillati</taxon>
        <taxon>Bacillota</taxon>
        <taxon>Clostridia</taxon>
        <taxon>Eubacteriales</taxon>
        <taxon>Clostridiaceae</taxon>
        <taxon>Clostridium</taxon>
    </lineage>
</organism>
<name>A0A923J1W6_CLOTT</name>
<dbReference type="Proteomes" id="UP000563151">
    <property type="component" value="Unassembled WGS sequence"/>
</dbReference>
<dbReference type="Pfam" id="PF04509">
    <property type="entry name" value="CheC"/>
    <property type="match status" value="1"/>
</dbReference>
<dbReference type="Gene3D" id="3.40.1550.10">
    <property type="entry name" value="CheC-like"/>
    <property type="match status" value="1"/>
</dbReference>